<sequence>MHIKSFLSYIQQAAESIDKEKHSELYTKVSMLAKTVGDFIERKTAQKTGAVGISEKCKEARKKFAMELSSVHKEMKEANDSALSDAVEHIDLAIQFMQKMEDLRGLN</sequence>
<reference evidence="1 2" key="1">
    <citation type="submission" date="2018-08" db="EMBL/GenBank/DDBJ databases">
        <authorList>
            <person name="Laetsch R D."/>
            <person name="Stevens L."/>
            <person name="Kumar S."/>
            <person name="Blaxter L. M."/>
        </authorList>
    </citation>
    <scope>NUCLEOTIDE SEQUENCE [LARGE SCALE GENOMIC DNA]</scope>
</reference>
<accession>A0A3P6SRQ7</accession>
<evidence type="ECO:0000313" key="1">
    <source>
        <dbReference type="EMBL" id="VDK72683.1"/>
    </source>
</evidence>
<protein>
    <recommendedName>
        <fullName evidence="3">BAR domain-containing protein</fullName>
    </recommendedName>
</protein>
<evidence type="ECO:0008006" key="3">
    <source>
        <dbReference type="Google" id="ProtNLM"/>
    </source>
</evidence>
<dbReference type="EMBL" id="UYRX01000075">
    <property type="protein sequence ID" value="VDK72683.1"/>
    <property type="molecule type" value="Genomic_DNA"/>
</dbReference>
<organism evidence="1 2">
    <name type="scientific">Litomosoides sigmodontis</name>
    <name type="common">Filarial nematode worm</name>
    <dbReference type="NCBI Taxonomy" id="42156"/>
    <lineage>
        <taxon>Eukaryota</taxon>
        <taxon>Metazoa</taxon>
        <taxon>Ecdysozoa</taxon>
        <taxon>Nematoda</taxon>
        <taxon>Chromadorea</taxon>
        <taxon>Rhabditida</taxon>
        <taxon>Spirurina</taxon>
        <taxon>Spiruromorpha</taxon>
        <taxon>Filarioidea</taxon>
        <taxon>Onchocercidae</taxon>
        <taxon>Litomosoides</taxon>
    </lineage>
</organism>
<name>A0A3P6SRQ7_LITSI</name>
<dbReference type="Proteomes" id="UP000277928">
    <property type="component" value="Unassembled WGS sequence"/>
</dbReference>
<keyword evidence="2" id="KW-1185">Reference proteome</keyword>
<evidence type="ECO:0000313" key="2">
    <source>
        <dbReference type="Proteomes" id="UP000277928"/>
    </source>
</evidence>
<proteinExistence type="predicted"/>
<dbReference type="AlphaFoldDB" id="A0A3P6SRQ7"/>
<gene>
    <name evidence="1" type="ORF">NLS_LOCUS1866</name>
</gene>